<reference evidence="2 3" key="1">
    <citation type="submission" date="2018-05" db="EMBL/GenBank/DDBJ databases">
        <title>Genomic Encyclopedia of Type Strains, Phase IV (KMG-IV): sequencing the most valuable type-strain genomes for metagenomic binning, comparative biology and taxonomic classification.</title>
        <authorList>
            <person name="Goeker M."/>
        </authorList>
    </citation>
    <scope>NUCLEOTIDE SEQUENCE [LARGE SCALE GENOMIC DNA]</scope>
    <source>
        <strain evidence="2 3">DSM 44717</strain>
    </source>
</reference>
<proteinExistence type="predicted"/>
<protein>
    <submittedName>
        <fullName evidence="2">Uncharacterized protein</fullName>
    </submittedName>
</protein>
<dbReference type="Proteomes" id="UP000246410">
    <property type="component" value="Unassembled WGS sequence"/>
</dbReference>
<keyword evidence="3" id="KW-1185">Reference proteome</keyword>
<evidence type="ECO:0000313" key="3">
    <source>
        <dbReference type="Proteomes" id="UP000246410"/>
    </source>
</evidence>
<organism evidence="2 3">
    <name type="scientific">Nocardia neocaledoniensis</name>
    <dbReference type="NCBI Taxonomy" id="236511"/>
    <lineage>
        <taxon>Bacteria</taxon>
        <taxon>Bacillati</taxon>
        <taxon>Actinomycetota</taxon>
        <taxon>Actinomycetes</taxon>
        <taxon>Mycobacteriales</taxon>
        <taxon>Nocardiaceae</taxon>
        <taxon>Nocardia</taxon>
    </lineage>
</organism>
<feature type="transmembrane region" description="Helical" evidence="1">
    <location>
        <begin position="40"/>
        <end position="59"/>
    </location>
</feature>
<gene>
    <name evidence="2" type="ORF">DFR69_101266</name>
</gene>
<dbReference type="Pfam" id="PF20064">
    <property type="entry name" value="DUF6463"/>
    <property type="match status" value="1"/>
</dbReference>
<keyword evidence="1" id="KW-1133">Transmembrane helix</keyword>
<name>A0A317P0B0_9NOCA</name>
<dbReference type="EMBL" id="QGTL01000001">
    <property type="protein sequence ID" value="PWV80930.1"/>
    <property type="molecule type" value="Genomic_DNA"/>
</dbReference>
<evidence type="ECO:0000256" key="1">
    <source>
        <dbReference type="SAM" id="Phobius"/>
    </source>
</evidence>
<keyword evidence="1" id="KW-0472">Membrane</keyword>
<comment type="caution">
    <text evidence="2">The sequence shown here is derived from an EMBL/GenBank/DDBJ whole genome shotgun (WGS) entry which is preliminary data.</text>
</comment>
<sequence>MNMNSRTRFPLAGAAVVFIAGVHTVLGIADWVRGGQDSELSFWFTLFGVIGVGLGLAMIELERARGFVPLPVLAALAVTTGAGLAYMPVSGFLTLLVPLGVGALGWWRARAGVPEPRGA</sequence>
<evidence type="ECO:0000313" key="2">
    <source>
        <dbReference type="EMBL" id="PWV80930.1"/>
    </source>
</evidence>
<dbReference type="AlphaFoldDB" id="A0A317P0B0"/>
<accession>A0A317P0B0</accession>
<dbReference type="InterPro" id="IPR045590">
    <property type="entry name" value="DUF6463"/>
</dbReference>
<keyword evidence="1" id="KW-0812">Transmembrane</keyword>
<feature type="transmembrane region" description="Helical" evidence="1">
    <location>
        <begin position="66"/>
        <end position="86"/>
    </location>
</feature>